<organism evidence="4 5">
    <name type="scientific">Staphylococcus nepalensis</name>
    <dbReference type="NCBI Taxonomy" id="214473"/>
    <lineage>
        <taxon>Bacteria</taxon>
        <taxon>Bacillati</taxon>
        <taxon>Bacillota</taxon>
        <taxon>Bacilli</taxon>
        <taxon>Bacillales</taxon>
        <taxon>Staphylococcaceae</taxon>
        <taxon>Staphylococcus</taxon>
    </lineage>
</organism>
<accession>A0ABS3L3N7</accession>
<dbReference type="InterPro" id="IPR038713">
    <property type="entry name" value="Terminase_Gp1_N_sf"/>
</dbReference>
<dbReference type="Proteomes" id="UP000664081">
    <property type="component" value="Unassembled WGS sequence"/>
</dbReference>
<evidence type="ECO:0000313" key="5">
    <source>
        <dbReference type="Proteomes" id="UP000664081"/>
    </source>
</evidence>
<dbReference type="PANTHER" id="PTHR41328">
    <property type="entry name" value="TERMINASE SMALL SUBUNIT-RELATED"/>
    <property type="match status" value="1"/>
</dbReference>
<dbReference type="InterPro" id="IPR005335">
    <property type="entry name" value="Terminase_ssu"/>
</dbReference>
<dbReference type="Gene3D" id="6.10.140.2160">
    <property type="match status" value="1"/>
</dbReference>
<comment type="caution">
    <text evidence="4">The sequence shown here is derived from an EMBL/GenBank/DDBJ whole genome shotgun (WGS) entry which is preliminary data.</text>
</comment>
<evidence type="ECO:0000256" key="1">
    <source>
        <dbReference type="ARBA" id="ARBA00022612"/>
    </source>
</evidence>
<evidence type="ECO:0000256" key="2">
    <source>
        <dbReference type="ARBA" id="ARBA00023219"/>
    </source>
</evidence>
<dbReference type="InterPro" id="IPR052404">
    <property type="entry name" value="SPP1-like_terminase"/>
</dbReference>
<reference evidence="4 5" key="1">
    <citation type="submission" date="2021-03" db="EMBL/GenBank/DDBJ databases">
        <title>Staphylococci and Mammaliicocci in bats.</title>
        <authorList>
            <person name="Fountain K."/>
        </authorList>
    </citation>
    <scope>NUCLEOTIDE SEQUENCE [LARGE SCALE GENOMIC DNA]</scope>
    <source>
        <strain evidence="4 5">18_1_E_SW</strain>
    </source>
</reference>
<dbReference type="Gene3D" id="1.10.10.1400">
    <property type="entry name" value="Terminase, small subunit, N-terminal DNA-binding domain, HTH motif"/>
    <property type="match status" value="1"/>
</dbReference>
<gene>
    <name evidence="4" type="ORF">J3T88_09930</name>
</gene>
<name>A0ABS3L3N7_9STAP</name>
<dbReference type="PANTHER" id="PTHR41328:SF2">
    <property type="entry name" value="TERMINASE SMALL SUBUNIT"/>
    <property type="match status" value="1"/>
</dbReference>
<protein>
    <submittedName>
        <fullName evidence="4">Terminase small subunit</fullName>
    </submittedName>
</protein>
<feature type="region of interest" description="Disordered" evidence="3">
    <location>
        <begin position="87"/>
        <end position="107"/>
    </location>
</feature>
<evidence type="ECO:0000313" key="4">
    <source>
        <dbReference type="EMBL" id="MBO1227620.1"/>
    </source>
</evidence>
<dbReference type="EMBL" id="JAFNLT010000008">
    <property type="protein sequence ID" value="MBO1227620.1"/>
    <property type="molecule type" value="Genomic_DNA"/>
</dbReference>
<feature type="compositionally biased region" description="Polar residues" evidence="3">
    <location>
        <begin position="93"/>
        <end position="107"/>
    </location>
</feature>
<keyword evidence="1" id="KW-1188">Viral release from host cell</keyword>
<keyword evidence="5" id="KW-1185">Reference proteome</keyword>
<evidence type="ECO:0000256" key="3">
    <source>
        <dbReference type="SAM" id="MobiDB-lite"/>
    </source>
</evidence>
<sequence>MMNERQQRFADEYIKTGNAKQSALTAGYAKQSAEKYSSGLLKRPEVQEYIQERMAEIKTNAIADQQEILEGLTRIARREEPDYTVVTVEHSENGTTEKTPQTVETPTQVKDSVRAYELLGKRHTMWTDKVQSDERKTIELTIGSWEDEEEEQPTITLGDYVEE</sequence>
<dbReference type="Pfam" id="PF03592">
    <property type="entry name" value="Terminase_2"/>
    <property type="match status" value="1"/>
</dbReference>
<proteinExistence type="predicted"/>
<keyword evidence="2" id="KW-0231">Viral genome packaging</keyword>